<evidence type="ECO:0000256" key="1">
    <source>
        <dbReference type="ARBA" id="ARBA00009437"/>
    </source>
</evidence>
<dbReference type="SUPFAM" id="SSF46785">
    <property type="entry name" value="Winged helix' DNA-binding domain"/>
    <property type="match status" value="1"/>
</dbReference>
<name>A0A542ZWV9_RARFA</name>
<gene>
    <name evidence="7" type="ORF">FB461_1366</name>
</gene>
<keyword evidence="2" id="KW-0805">Transcription regulation</keyword>
<dbReference type="InterPro" id="IPR036390">
    <property type="entry name" value="WH_DNA-bd_sf"/>
</dbReference>
<feature type="region of interest" description="Disordered" evidence="5">
    <location>
        <begin position="272"/>
        <end position="292"/>
    </location>
</feature>
<reference evidence="7 8" key="1">
    <citation type="submission" date="2019-06" db="EMBL/GenBank/DDBJ databases">
        <title>Sequencing the genomes of 1000 actinobacteria strains.</title>
        <authorList>
            <person name="Klenk H.-P."/>
        </authorList>
    </citation>
    <scope>NUCLEOTIDE SEQUENCE [LARGE SCALE GENOMIC DNA]</scope>
    <source>
        <strain evidence="7 8">DSM 4813</strain>
    </source>
</reference>
<evidence type="ECO:0000256" key="3">
    <source>
        <dbReference type="ARBA" id="ARBA00023125"/>
    </source>
</evidence>
<dbReference type="AlphaFoldDB" id="A0A542ZWV9"/>
<keyword evidence="3" id="KW-0238">DNA-binding</keyword>
<evidence type="ECO:0000313" key="8">
    <source>
        <dbReference type="Proteomes" id="UP000315389"/>
    </source>
</evidence>
<dbReference type="PROSITE" id="PS50931">
    <property type="entry name" value="HTH_LYSR"/>
    <property type="match status" value="1"/>
</dbReference>
<dbReference type="NCBIfam" id="NF002964">
    <property type="entry name" value="PRK03635.1"/>
    <property type="match status" value="1"/>
</dbReference>
<evidence type="ECO:0000313" key="7">
    <source>
        <dbReference type="EMBL" id="TQL64843.1"/>
    </source>
</evidence>
<dbReference type="RefSeq" id="WP_142120083.1">
    <property type="nucleotide sequence ID" value="NZ_BAAASV010000001.1"/>
</dbReference>
<dbReference type="Pfam" id="PF00126">
    <property type="entry name" value="HTH_1"/>
    <property type="match status" value="1"/>
</dbReference>
<dbReference type="Gene3D" id="3.40.190.290">
    <property type="match status" value="1"/>
</dbReference>
<dbReference type="OrthoDB" id="3252676at2"/>
<protein>
    <submittedName>
        <fullName evidence="7">LysR family transcriptional regulator</fullName>
    </submittedName>
</protein>
<dbReference type="EMBL" id="VFOS01000001">
    <property type="protein sequence ID" value="TQL64843.1"/>
    <property type="molecule type" value="Genomic_DNA"/>
</dbReference>
<dbReference type="Gene3D" id="1.10.10.10">
    <property type="entry name" value="Winged helix-like DNA-binding domain superfamily/Winged helix DNA-binding domain"/>
    <property type="match status" value="1"/>
</dbReference>
<comment type="caution">
    <text evidence="7">The sequence shown here is derived from an EMBL/GenBank/DDBJ whole genome shotgun (WGS) entry which is preliminary data.</text>
</comment>
<dbReference type="InterPro" id="IPR036388">
    <property type="entry name" value="WH-like_DNA-bd_sf"/>
</dbReference>
<evidence type="ECO:0000256" key="2">
    <source>
        <dbReference type="ARBA" id="ARBA00023015"/>
    </source>
</evidence>
<evidence type="ECO:0000256" key="5">
    <source>
        <dbReference type="SAM" id="MobiDB-lite"/>
    </source>
</evidence>
<dbReference type="InterPro" id="IPR000847">
    <property type="entry name" value="LysR_HTH_N"/>
</dbReference>
<dbReference type="GO" id="GO:0003677">
    <property type="term" value="F:DNA binding"/>
    <property type="evidence" value="ECO:0007669"/>
    <property type="project" value="UniProtKB-KW"/>
</dbReference>
<dbReference type="SUPFAM" id="SSF53850">
    <property type="entry name" value="Periplasmic binding protein-like II"/>
    <property type="match status" value="1"/>
</dbReference>
<dbReference type="PANTHER" id="PTHR30579:SF2">
    <property type="entry name" value="HTH-TYPE TRANSCRIPTIONAL REGULATOR ARGP"/>
    <property type="match status" value="1"/>
</dbReference>
<dbReference type="GO" id="GO:0003700">
    <property type="term" value="F:DNA-binding transcription factor activity"/>
    <property type="evidence" value="ECO:0007669"/>
    <property type="project" value="InterPro"/>
</dbReference>
<keyword evidence="4" id="KW-0804">Transcription</keyword>
<proteinExistence type="inferred from homology"/>
<comment type="similarity">
    <text evidence="1">Belongs to the LysR transcriptional regulatory family.</text>
</comment>
<dbReference type="InterPro" id="IPR050176">
    <property type="entry name" value="LTTR"/>
</dbReference>
<evidence type="ECO:0000256" key="4">
    <source>
        <dbReference type="ARBA" id="ARBA00023163"/>
    </source>
</evidence>
<evidence type="ECO:0000259" key="6">
    <source>
        <dbReference type="PROSITE" id="PS50931"/>
    </source>
</evidence>
<organism evidence="7 8">
    <name type="scientific">Rarobacter faecitabidus</name>
    <dbReference type="NCBI Taxonomy" id="13243"/>
    <lineage>
        <taxon>Bacteria</taxon>
        <taxon>Bacillati</taxon>
        <taxon>Actinomycetota</taxon>
        <taxon>Actinomycetes</taxon>
        <taxon>Micrococcales</taxon>
        <taxon>Rarobacteraceae</taxon>
        <taxon>Rarobacter</taxon>
    </lineage>
</organism>
<feature type="domain" description="HTH lysR-type" evidence="6">
    <location>
        <begin position="4"/>
        <end position="60"/>
    </location>
</feature>
<dbReference type="Proteomes" id="UP000315389">
    <property type="component" value="Unassembled WGS sequence"/>
</dbReference>
<accession>A0A542ZWV9</accession>
<dbReference type="PANTHER" id="PTHR30579">
    <property type="entry name" value="TRANSCRIPTIONAL REGULATOR"/>
    <property type="match status" value="1"/>
</dbReference>
<sequence length="332" mass="35901">MVNLSVEQLETLDAIAQTGSFEAAAQFLHITPSAVSQRVRALETAAGKVLVQRGRPAALTAAGREVANYASNLLLQQADLFTALGIATEPSGRENSSSRPRLTVVISADALATWALRPLADVGQTADIEILREDENHSLDKIREGNAVAAISTVAEPVPGCRVSFLGKMRYRAWASQDFVNKWFPDGLGAPALARAPMINFDRQDGLQARYLRDRWGLRAERWVSTSSDGADGLKTIAPPTHYVPASADFKRAIDASMGWGLIDDLQADQSRNRQGEGGRQSGVGEQGGLVDIDPGEHIDVPLYLQRQRLHSSSLDALVERIAEAASEALRR</sequence>
<keyword evidence="8" id="KW-1185">Reference proteome</keyword>
<feature type="compositionally biased region" description="Gly residues" evidence="5">
    <location>
        <begin position="278"/>
        <end position="288"/>
    </location>
</feature>